<protein>
    <submittedName>
        <fullName evidence="1">ATP-binding protein</fullName>
    </submittedName>
</protein>
<accession>A0A6I1FHC4</accession>
<dbReference type="EMBL" id="WEIO01000009">
    <property type="protein sequence ID" value="KAB7705381.1"/>
    <property type="molecule type" value="Genomic_DNA"/>
</dbReference>
<keyword evidence="1" id="KW-0547">Nucleotide-binding</keyword>
<keyword evidence="1" id="KW-0067">ATP-binding</keyword>
<organism evidence="1 2">
    <name type="scientific">Bacillus aerolatus</name>
    <dbReference type="NCBI Taxonomy" id="2653354"/>
    <lineage>
        <taxon>Bacteria</taxon>
        <taxon>Bacillati</taxon>
        <taxon>Bacillota</taxon>
        <taxon>Bacilli</taxon>
        <taxon>Bacillales</taxon>
        <taxon>Bacillaceae</taxon>
        <taxon>Bacillus</taxon>
    </lineage>
</organism>
<evidence type="ECO:0000313" key="1">
    <source>
        <dbReference type="EMBL" id="KAB7705381.1"/>
    </source>
</evidence>
<dbReference type="GO" id="GO:0005524">
    <property type="term" value="F:ATP binding"/>
    <property type="evidence" value="ECO:0007669"/>
    <property type="project" value="UniProtKB-KW"/>
</dbReference>
<reference evidence="1 2" key="1">
    <citation type="submission" date="2019-10" db="EMBL/GenBank/DDBJ databases">
        <title>Bacillus aerolatum sp. nov., isolated from bioaerosol of sport playgrounds.</title>
        <authorList>
            <person name="Chen P."/>
            <person name="Zhang G."/>
        </authorList>
    </citation>
    <scope>NUCLEOTIDE SEQUENCE [LARGE SCALE GENOMIC DNA]</scope>
    <source>
        <strain evidence="1 2">CX253</strain>
    </source>
</reference>
<dbReference type="RefSeq" id="WP_152153352.1">
    <property type="nucleotide sequence ID" value="NZ_WEIO01000009.1"/>
</dbReference>
<dbReference type="Proteomes" id="UP000429595">
    <property type="component" value="Unassembled WGS sequence"/>
</dbReference>
<name>A0A6I1FHC4_9BACI</name>
<evidence type="ECO:0000313" key="2">
    <source>
        <dbReference type="Proteomes" id="UP000429595"/>
    </source>
</evidence>
<sequence>MNRDVLILPLDEKNDLIVAADNSGAVGEKPDDTVQALYETVGYFSARVALMECMAAGGEPFAAAIHNFSGEDAWPGLIAGVKKAAVEAGLAELSVTGSTESNFEMIQSATGVVVLGKKVKIKERPVPKNQQYAVIGKPLVGPEVLDEPEFVVPLRLFRQVLETEGVHAVFPVGSKGILHEIRNMSNHKDLQTDDIICTIDLKRSAGPSTCFIVGYNLDAEQALQAICGSFYTKVICKQKS</sequence>
<dbReference type="AlphaFoldDB" id="A0A6I1FHC4"/>
<gene>
    <name evidence="1" type="ORF">F9802_14885</name>
</gene>
<comment type="caution">
    <text evidence="1">The sequence shown here is derived from an EMBL/GenBank/DDBJ whole genome shotgun (WGS) entry which is preliminary data.</text>
</comment>
<proteinExistence type="predicted"/>
<keyword evidence="2" id="KW-1185">Reference proteome</keyword>